<keyword evidence="3" id="KW-0378">Hydrolase</keyword>
<keyword evidence="1" id="KW-0665">Pyrimidine biosynthesis</keyword>
<dbReference type="GO" id="GO:0004038">
    <property type="term" value="F:allantoinase activity"/>
    <property type="evidence" value="ECO:0007669"/>
    <property type="project" value="TreeGrafter"/>
</dbReference>
<evidence type="ECO:0000313" key="4">
    <source>
        <dbReference type="EMBL" id="OOY35373.1"/>
    </source>
</evidence>
<dbReference type="GO" id="GO:0046872">
    <property type="term" value="F:metal ion binding"/>
    <property type="evidence" value="ECO:0007669"/>
    <property type="project" value="InterPro"/>
</dbReference>
<dbReference type="RefSeq" id="WP_043115205.1">
    <property type="nucleotide sequence ID" value="NZ_JRAA01000001.1"/>
</dbReference>
<dbReference type="SUPFAM" id="SSF51556">
    <property type="entry name" value="Metallo-dependent hydrolases"/>
    <property type="match status" value="1"/>
</dbReference>
<evidence type="ECO:0000256" key="1">
    <source>
        <dbReference type="ARBA" id="ARBA00022975"/>
    </source>
</evidence>
<dbReference type="AlphaFoldDB" id="A0A0B0HDL7"/>
<dbReference type="Proteomes" id="UP000190962">
    <property type="component" value="Unassembled WGS sequence"/>
</dbReference>
<dbReference type="GO" id="GO:0006145">
    <property type="term" value="P:purine nucleobase catabolic process"/>
    <property type="evidence" value="ECO:0007669"/>
    <property type="project" value="TreeGrafter"/>
</dbReference>
<dbReference type="Pfam" id="PF12890">
    <property type="entry name" value="DHOase"/>
    <property type="match status" value="1"/>
</dbReference>
<dbReference type="InterPro" id="IPR032466">
    <property type="entry name" value="Metal_Hydrolase"/>
</dbReference>
<dbReference type="NCBIfam" id="NF005791">
    <property type="entry name" value="PRK07627.1"/>
    <property type="match status" value="1"/>
</dbReference>
<feature type="domain" description="Dihydroorotase catalytic" evidence="2">
    <location>
        <begin position="55"/>
        <end position="239"/>
    </location>
</feature>
<dbReference type="SUPFAM" id="SSF51338">
    <property type="entry name" value="Composite domain of metallo-dependent hydrolases"/>
    <property type="match status" value="1"/>
</dbReference>
<dbReference type="EC" id="3.5.2.3" evidence="3"/>
<dbReference type="InterPro" id="IPR011059">
    <property type="entry name" value="Metal-dep_hydrolase_composite"/>
</dbReference>
<dbReference type="GO" id="GO:0006221">
    <property type="term" value="P:pyrimidine nucleotide biosynthetic process"/>
    <property type="evidence" value="ECO:0007669"/>
    <property type="project" value="UniProtKB-KW"/>
</dbReference>
<evidence type="ECO:0000313" key="6">
    <source>
        <dbReference type="Proteomes" id="UP000190962"/>
    </source>
</evidence>
<proteinExistence type="predicted"/>
<evidence type="ECO:0000313" key="3">
    <source>
        <dbReference type="EMBL" id="KHF25541.1"/>
    </source>
</evidence>
<dbReference type="NCBIfam" id="TIGR00857">
    <property type="entry name" value="pyrC_multi"/>
    <property type="match status" value="1"/>
</dbReference>
<reference evidence="4 6" key="2">
    <citation type="submission" date="2016-11" db="EMBL/GenBank/DDBJ databases">
        <title>Mixed transmission modes and dynamic genome evolution in an obligate animal-bacterial symbiosis.</title>
        <authorList>
            <person name="Russell S.L."/>
            <person name="Corbett-Detig R.B."/>
            <person name="Cavanaugh C.M."/>
        </authorList>
    </citation>
    <scope>NUCLEOTIDE SEQUENCE [LARGE SCALE GENOMIC DNA]</scope>
    <source>
        <strain evidence="4">MA-KB16</strain>
    </source>
</reference>
<dbReference type="PANTHER" id="PTHR43668">
    <property type="entry name" value="ALLANTOINASE"/>
    <property type="match status" value="1"/>
</dbReference>
<name>A0A0B0HDL7_SOVGS</name>
<dbReference type="GO" id="GO:0004151">
    <property type="term" value="F:dihydroorotase activity"/>
    <property type="evidence" value="ECO:0007669"/>
    <property type="project" value="UniProtKB-EC"/>
</dbReference>
<dbReference type="InterPro" id="IPR050138">
    <property type="entry name" value="DHOase/Allantoinase_Hydrolase"/>
</dbReference>
<sequence>MKSERISITAARLLDPQTGLDQTGDLHIADGSIYAIGEAPDDFTPDRQIDASGLTLVPGFIDLNARLREPGDEKKGTIVSETRAAARGGVTTVICPPDTSPVIDTPAVAELIRRRAKMSANSRVLSTGAMTVGLEGNRLTEMAALVTGGCIAISNARFPLANSLVLRRAMEYASTWDIPLFLQPLDHELANHGIAHEGKVSARLGLPGIPSSAECIAVSGMIELARFTGAQLHLQQISTAAAVDMIATAQSEGLPITADVAAHQLHLTELDVDEFNSNCHLLPPLRTQEDRDALRRGIADGTISAICSAHEPHEPDAKMAPFPSTEPGLSGLETLFPLTLKLVDENIITLQRALELLIAGPARIARLPMGKLAVGQEADLCLYDAECNWQFKADEMLSEGQNTPFDDWRFLGKIKHTFFEGRMTYTS</sequence>
<keyword evidence="5" id="KW-1185">Reference proteome</keyword>
<dbReference type="PANTHER" id="PTHR43668:SF2">
    <property type="entry name" value="ALLANTOINASE"/>
    <property type="match status" value="1"/>
</dbReference>
<dbReference type="Gene3D" id="3.20.20.140">
    <property type="entry name" value="Metal-dependent hydrolases"/>
    <property type="match status" value="1"/>
</dbReference>
<dbReference type="GeneID" id="86991492"/>
<dbReference type="InterPro" id="IPR024403">
    <property type="entry name" value="DHOase_cat"/>
</dbReference>
<dbReference type="Proteomes" id="UP000030856">
    <property type="component" value="Unassembled WGS sequence"/>
</dbReference>
<dbReference type="STRING" id="2340.JV46_15590"/>
<dbReference type="InterPro" id="IPR004722">
    <property type="entry name" value="DHOase"/>
</dbReference>
<evidence type="ECO:0000259" key="2">
    <source>
        <dbReference type="Pfam" id="PF12890"/>
    </source>
</evidence>
<dbReference type="Gene3D" id="2.30.40.10">
    <property type="entry name" value="Urease, subunit C, domain 1"/>
    <property type="match status" value="1"/>
</dbReference>
<comment type="caution">
    <text evidence="3">The sequence shown here is derived from an EMBL/GenBank/DDBJ whole genome shotgun (WGS) entry which is preliminary data.</text>
</comment>
<dbReference type="OrthoDB" id="5687299at2"/>
<accession>A0A0B0HDL7</accession>
<gene>
    <name evidence="4" type="ORF">BOV88_05410</name>
    <name evidence="3" type="ORF">JV46_15590</name>
</gene>
<protein>
    <submittedName>
        <fullName evidence="3">Dihydroorotase</fullName>
        <ecNumber evidence="3">3.5.2.3</ecNumber>
    </submittedName>
</protein>
<dbReference type="EMBL" id="JRAA01000001">
    <property type="protein sequence ID" value="KHF25541.1"/>
    <property type="molecule type" value="Genomic_DNA"/>
</dbReference>
<dbReference type="CDD" id="cd01317">
    <property type="entry name" value="DHOase_IIa"/>
    <property type="match status" value="1"/>
</dbReference>
<dbReference type="EMBL" id="MPNX01000005">
    <property type="protein sequence ID" value="OOY35373.1"/>
    <property type="molecule type" value="Genomic_DNA"/>
</dbReference>
<organism evidence="3 5">
    <name type="scientific">Solemya velum gill symbiont</name>
    <dbReference type="NCBI Taxonomy" id="2340"/>
    <lineage>
        <taxon>Bacteria</taxon>
        <taxon>Pseudomonadati</taxon>
        <taxon>Pseudomonadota</taxon>
        <taxon>Gammaproteobacteria</taxon>
        <taxon>sulfur-oxidizing symbionts</taxon>
    </lineage>
</organism>
<dbReference type="eggNOG" id="COG0044">
    <property type="taxonomic scope" value="Bacteria"/>
</dbReference>
<dbReference type="PATRIC" id="fig|2340.3.peg.63"/>
<evidence type="ECO:0000313" key="5">
    <source>
        <dbReference type="Proteomes" id="UP000030856"/>
    </source>
</evidence>
<reference evidence="3 5" key="1">
    <citation type="journal article" date="2014" name="BMC Genomics">
        <title>The genome of the intracellular bacterium of the coastal bivalve, Solemya velum: a blueprint for thriving in and out of symbiosis.</title>
        <authorList>
            <person name="Dmytrenko O."/>
            <person name="Russell S.L."/>
            <person name="Loo W.T."/>
            <person name="Fontanez K.M."/>
            <person name="Liao L."/>
            <person name="Roeselers G."/>
            <person name="Sharma R."/>
            <person name="Stewart F.J."/>
            <person name="Newton I.L."/>
            <person name="Woyke T."/>
            <person name="Wu D."/>
            <person name="Lang J.M."/>
            <person name="Eisen J.A."/>
            <person name="Cavanaugh C.M."/>
        </authorList>
    </citation>
    <scope>NUCLEOTIDE SEQUENCE [LARGE SCALE GENOMIC DNA]</scope>
    <source>
        <strain evidence="3 5">WH</strain>
    </source>
</reference>
<dbReference type="GO" id="GO:0005737">
    <property type="term" value="C:cytoplasm"/>
    <property type="evidence" value="ECO:0007669"/>
    <property type="project" value="TreeGrafter"/>
</dbReference>